<dbReference type="Gene3D" id="1.10.10.60">
    <property type="entry name" value="Homeodomain-like"/>
    <property type="match status" value="1"/>
</dbReference>
<dbReference type="PROSITE" id="PS01124">
    <property type="entry name" value="HTH_ARAC_FAMILY_2"/>
    <property type="match status" value="1"/>
</dbReference>
<dbReference type="Pfam" id="PF12833">
    <property type="entry name" value="HTH_18"/>
    <property type="match status" value="1"/>
</dbReference>
<dbReference type="InterPro" id="IPR032687">
    <property type="entry name" value="AraC-type_N"/>
</dbReference>
<evidence type="ECO:0000256" key="1">
    <source>
        <dbReference type="ARBA" id="ARBA00023015"/>
    </source>
</evidence>
<dbReference type="InterPro" id="IPR018060">
    <property type="entry name" value="HTH_AraC"/>
</dbReference>
<evidence type="ECO:0000313" key="6">
    <source>
        <dbReference type="EMBL" id="CDZ88233.1"/>
    </source>
</evidence>
<accession>A0A098BHR7</accession>
<dbReference type="AlphaFoldDB" id="A0A098BHR7"/>
<evidence type="ECO:0000259" key="5">
    <source>
        <dbReference type="PROSITE" id="PS01124"/>
    </source>
</evidence>
<dbReference type="eggNOG" id="COG2207">
    <property type="taxonomic scope" value="Bacteria"/>
</dbReference>
<dbReference type="OrthoDB" id="5241536at2"/>
<dbReference type="PANTHER" id="PTHR47894:SF4">
    <property type="entry name" value="HTH-TYPE TRANSCRIPTIONAL REGULATOR GADX"/>
    <property type="match status" value="1"/>
</dbReference>
<evidence type="ECO:0000256" key="4">
    <source>
        <dbReference type="SAM" id="MobiDB-lite"/>
    </source>
</evidence>
<evidence type="ECO:0000256" key="3">
    <source>
        <dbReference type="ARBA" id="ARBA00023163"/>
    </source>
</evidence>
<dbReference type="SMART" id="SM00342">
    <property type="entry name" value="HTH_ARAC"/>
    <property type="match status" value="1"/>
</dbReference>
<dbReference type="GO" id="GO:0005829">
    <property type="term" value="C:cytosol"/>
    <property type="evidence" value="ECO:0007669"/>
    <property type="project" value="TreeGrafter"/>
</dbReference>
<dbReference type="GO" id="GO:0003700">
    <property type="term" value="F:DNA-binding transcription factor activity"/>
    <property type="evidence" value="ECO:0007669"/>
    <property type="project" value="InterPro"/>
</dbReference>
<feature type="region of interest" description="Disordered" evidence="4">
    <location>
        <begin position="327"/>
        <end position="361"/>
    </location>
</feature>
<keyword evidence="1" id="KW-0805">Transcription regulation</keyword>
<gene>
    <name evidence="6" type="ORF">RHRU231_390150</name>
</gene>
<feature type="compositionally biased region" description="Basic and acidic residues" evidence="4">
    <location>
        <begin position="327"/>
        <end position="337"/>
    </location>
</feature>
<dbReference type="Pfam" id="PF12625">
    <property type="entry name" value="Arabinose_bd"/>
    <property type="match status" value="1"/>
</dbReference>
<name>A0A098BHR7_9NOCA</name>
<feature type="domain" description="HTH araC/xylS-type" evidence="5">
    <location>
        <begin position="232"/>
        <end position="330"/>
    </location>
</feature>
<proteinExistence type="predicted"/>
<evidence type="ECO:0000313" key="7">
    <source>
        <dbReference type="Proteomes" id="UP000042997"/>
    </source>
</evidence>
<keyword evidence="2" id="KW-0238">DNA-binding</keyword>
<reference evidence="6 7" key="1">
    <citation type="journal article" date="2014" name="Genome Announc.">
        <title>Draft Genome Sequence of Propane- and Butane-Oxidizing Actinobacterium Rhodococcus ruber IEGM 231.</title>
        <authorList>
            <person name="Ivshina I.B."/>
            <person name="Kuyukina M.S."/>
            <person name="Krivoruchko A.V."/>
            <person name="Barbe V."/>
            <person name="Fischer C."/>
        </authorList>
    </citation>
    <scope>NUCLEOTIDE SEQUENCE [LARGE SCALE GENOMIC DNA]</scope>
</reference>
<evidence type="ECO:0000256" key="2">
    <source>
        <dbReference type="ARBA" id="ARBA00023125"/>
    </source>
</evidence>
<dbReference type="Proteomes" id="UP000042997">
    <property type="component" value="Unassembled WGS sequence"/>
</dbReference>
<dbReference type="InterPro" id="IPR009057">
    <property type="entry name" value="Homeodomain-like_sf"/>
</dbReference>
<keyword evidence="3" id="KW-0804">Transcription</keyword>
<protein>
    <submittedName>
        <fullName evidence="6">Transcriptional regulator, AraC family</fullName>
    </submittedName>
</protein>
<organism evidence="6 7">
    <name type="scientific">Rhodococcus ruber</name>
    <dbReference type="NCBI Taxonomy" id="1830"/>
    <lineage>
        <taxon>Bacteria</taxon>
        <taxon>Bacillati</taxon>
        <taxon>Actinomycetota</taxon>
        <taxon>Actinomycetes</taxon>
        <taxon>Mycobacteriales</taxon>
        <taxon>Nocardiaceae</taxon>
        <taxon>Rhodococcus</taxon>
    </lineage>
</organism>
<dbReference type="RefSeq" id="WP_040271324.1">
    <property type="nucleotide sequence ID" value="NZ_CP129899.1"/>
</dbReference>
<dbReference type="GO" id="GO:0000976">
    <property type="term" value="F:transcription cis-regulatory region binding"/>
    <property type="evidence" value="ECO:0007669"/>
    <property type="project" value="TreeGrafter"/>
</dbReference>
<dbReference type="PANTHER" id="PTHR47894">
    <property type="entry name" value="HTH-TYPE TRANSCRIPTIONAL REGULATOR GADX"/>
    <property type="match status" value="1"/>
</dbReference>
<sequence length="361" mass="40143">MKPLARYAALNSYVEVAHSSKIDPATLLRASGLDPAGLSLQDRWVPAEAIADLLERSAAAADRDDFGLVLAERRRFSNLGPLSLVVREEPDVRSALRILVRYEHMYNEALHTRLTEQGGIATIRITLDVGRTGEFRQSVELAVAVMHRLLQGFLGPQWRPLSVSFAHPAPRHRETHHRVFGTAVDFDQDFDGIVLYTADLDAPNAMADPLLRSYAQQFLDSVGSPRETTTVDRVRELIELLLPTGRCSVGQVARSLGIDRRTVHRRLADEGETFSSVLDATRADLAVRMVGSGRHSLTEVSDLLSFSAPSNFSRWFRNRFGCSPSRWRAEEEGRSEPARAMSIRRPADRVEGGSPAPVRRS</sequence>
<dbReference type="SUPFAM" id="SSF46689">
    <property type="entry name" value="Homeodomain-like"/>
    <property type="match status" value="1"/>
</dbReference>
<dbReference type="EMBL" id="CCSD01000049">
    <property type="protein sequence ID" value="CDZ88233.1"/>
    <property type="molecule type" value="Genomic_DNA"/>
</dbReference>